<organism evidence="1 2">
    <name type="scientific">Passalora fulva</name>
    <name type="common">Tomato leaf mold</name>
    <name type="synonym">Cladosporium fulvum</name>
    <dbReference type="NCBI Taxonomy" id="5499"/>
    <lineage>
        <taxon>Eukaryota</taxon>
        <taxon>Fungi</taxon>
        <taxon>Dikarya</taxon>
        <taxon>Ascomycota</taxon>
        <taxon>Pezizomycotina</taxon>
        <taxon>Dothideomycetes</taxon>
        <taxon>Dothideomycetidae</taxon>
        <taxon>Mycosphaerellales</taxon>
        <taxon>Mycosphaerellaceae</taxon>
        <taxon>Fulvia</taxon>
    </lineage>
</organism>
<sequence length="129" mass="14813">MAFTTMCRVLDIIFCTDVQCFLARRRPKVLKEYYCSNNESGGMSSASTVIDIRKQLRANASRMKDVRIANRCRRTFRQPALAHNARPCPDCQRAHDEAFLALVAQRIQDEEDDFAACMNVINSYWASQQ</sequence>
<dbReference type="EMBL" id="CP090166">
    <property type="protein sequence ID" value="UJO16492.1"/>
    <property type="molecule type" value="Genomic_DNA"/>
</dbReference>
<accession>A0A9Q8LFH4</accession>
<dbReference type="Proteomes" id="UP000756132">
    <property type="component" value="Chromosome 4"/>
</dbReference>
<gene>
    <name evidence="1" type="ORF">CLAFUR5_04197</name>
</gene>
<keyword evidence="2" id="KW-1185">Reference proteome</keyword>
<dbReference type="RefSeq" id="XP_047760858.1">
    <property type="nucleotide sequence ID" value="XM_047903345.1"/>
</dbReference>
<proteinExistence type="predicted"/>
<name>A0A9Q8LFH4_PASFU</name>
<reference evidence="1" key="1">
    <citation type="submission" date="2021-12" db="EMBL/GenBank/DDBJ databases">
        <authorList>
            <person name="Zaccaron A."/>
            <person name="Stergiopoulos I."/>
        </authorList>
    </citation>
    <scope>NUCLEOTIDE SEQUENCE</scope>
    <source>
        <strain evidence="1">Race5_Kim</strain>
    </source>
</reference>
<evidence type="ECO:0000313" key="2">
    <source>
        <dbReference type="Proteomes" id="UP000756132"/>
    </source>
</evidence>
<dbReference type="KEGG" id="ffu:CLAFUR5_04197"/>
<evidence type="ECO:0000313" key="1">
    <source>
        <dbReference type="EMBL" id="UJO16492.1"/>
    </source>
</evidence>
<protein>
    <submittedName>
        <fullName evidence="1">Uncharacterized protein</fullName>
    </submittedName>
</protein>
<reference evidence="1" key="2">
    <citation type="journal article" date="2022" name="Microb. Genom.">
        <title>A chromosome-scale genome assembly of the tomato pathogen Cladosporium fulvum reveals a compartmentalized genome architecture and the presence of a dispensable chromosome.</title>
        <authorList>
            <person name="Zaccaron A.Z."/>
            <person name="Chen L.H."/>
            <person name="Samaras A."/>
            <person name="Stergiopoulos I."/>
        </authorList>
    </citation>
    <scope>NUCLEOTIDE SEQUENCE</scope>
    <source>
        <strain evidence="1">Race5_Kim</strain>
    </source>
</reference>
<dbReference type="GeneID" id="71984075"/>
<dbReference type="AlphaFoldDB" id="A0A9Q8LFH4"/>